<evidence type="ECO:0000313" key="2">
    <source>
        <dbReference type="Proteomes" id="UP000095287"/>
    </source>
</evidence>
<organism evidence="2 3">
    <name type="scientific">Steinernema glaseri</name>
    <dbReference type="NCBI Taxonomy" id="37863"/>
    <lineage>
        <taxon>Eukaryota</taxon>
        <taxon>Metazoa</taxon>
        <taxon>Ecdysozoa</taxon>
        <taxon>Nematoda</taxon>
        <taxon>Chromadorea</taxon>
        <taxon>Rhabditida</taxon>
        <taxon>Tylenchina</taxon>
        <taxon>Panagrolaimomorpha</taxon>
        <taxon>Strongyloidoidea</taxon>
        <taxon>Steinernematidae</taxon>
        <taxon>Steinernema</taxon>
    </lineage>
</organism>
<dbReference type="WBParaSite" id="L893_g30601.t1">
    <property type="protein sequence ID" value="L893_g30601.t1"/>
    <property type="gene ID" value="L893_g30601"/>
</dbReference>
<reference evidence="3" key="1">
    <citation type="submission" date="2016-11" db="UniProtKB">
        <authorList>
            <consortium name="WormBaseParasite"/>
        </authorList>
    </citation>
    <scope>IDENTIFICATION</scope>
</reference>
<feature type="compositionally biased region" description="Polar residues" evidence="1">
    <location>
        <begin position="55"/>
        <end position="64"/>
    </location>
</feature>
<feature type="region of interest" description="Disordered" evidence="1">
    <location>
        <begin position="46"/>
        <end position="76"/>
    </location>
</feature>
<dbReference type="Proteomes" id="UP000095287">
    <property type="component" value="Unplaced"/>
</dbReference>
<evidence type="ECO:0000313" key="3">
    <source>
        <dbReference type="WBParaSite" id="L893_g30601.t1"/>
    </source>
</evidence>
<protein>
    <submittedName>
        <fullName evidence="3">Secreted protein</fullName>
    </submittedName>
</protein>
<evidence type="ECO:0000256" key="1">
    <source>
        <dbReference type="SAM" id="MobiDB-lite"/>
    </source>
</evidence>
<name>A0A1I7ZXM8_9BILA</name>
<sequence length="89" mass="9337">MDTPFKGINDLDAELVICICIAGSALASWLRGPLFAVPSLTYVIEPRGAGGDQSEAPTQPSDSQANDRVRKSSTTAAGDAIVAAEFERK</sequence>
<keyword evidence="2" id="KW-1185">Reference proteome</keyword>
<proteinExistence type="predicted"/>
<accession>A0A1I7ZXM8</accession>
<dbReference type="AlphaFoldDB" id="A0A1I7ZXM8"/>